<keyword evidence="3" id="KW-1185">Reference proteome</keyword>
<feature type="transmembrane region" description="Helical" evidence="1">
    <location>
        <begin position="12"/>
        <end position="39"/>
    </location>
</feature>
<evidence type="ECO:0000313" key="2">
    <source>
        <dbReference type="EMBL" id="GAW01999.1"/>
    </source>
</evidence>
<name>A0A1Q3E4P1_LENED</name>
<reference evidence="2 3" key="1">
    <citation type="submission" date="2016-08" db="EMBL/GenBank/DDBJ databases">
        <authorList>
            <consortium name="Lentinula edodes genome sequencing consortium"/>
            <person name="Sakamoto Y."/>
            <person name="Nakade K."/>
            <person name="Sato S."/>
            <person name="Yoshida Y."/>
            <person name="Miyazaki K."/>
            <person name="Natsume S."/>
            <person name="Konno N."/>
        </authorList>
    </citation>
    <scope>NUCLEOTIDE SEQUENCE [LARGE SCALE GENOMIC DNA]</scope>
    <source>
        <strain evidence="2 3">NBRC 111202</strain>
    </source>
</reference>
<dbReference type="EMBL" id="BDGU01000080">
    <property type="protein sequence ID" value="GAW01999.1"/>
    <property type="molecule type" value="Genomic_DNA"/>
</dbReference>
<dbReference type="Proteomes" id="UP000188533">
    <property type="component" value="Unassembled WGS sequence"/>
</dbReference>
<comment type="caution">
    <text evidence="2">The sequence shown here is derived from an EMBL/GenBank/DDBJ whole genome shotgun (WGS) entry which is preliminary data.</text>
</comment>
<organism evidence="2 3">
    <name type="scientific">Lentinula edodes</name>
    <name type="common">Shiitake mushroom</name>
    <name type="synonym">Lentinus edodes</name>
    <dbReference type="NCBI Taxonomy" id="5353"/>
    <lineage>
        <taxon>Eukaryota</taxon>
        <taxon>Fungi</taxon>
        <taxon>Dikarya</taxon>
        <taxon>Basidiomycota</taxon>
        <taxon>Agaricomycotina</taxon>
        <taxon>Agaricomycetes</taxon>
        <taxon>Agaricomycetidae</taxon>
        <taxon>Agaricales</taxon>
        <taxon>Marasmiineae</taxon>
        <taxon>Omphalotaceae</taxon>
        <taxon>Lentinula</taxon>
    </lineage>
</organism>
<reference evidence="2 3" key="2">
    <citation type="submission" date="2017-02" db="EMBL/GenBank/DDBJ databases">
        <title>A genome survey and senescence transcriptome analysis in Lentinula edodes.</title>
        <authorList>
            <person name="Sakamoto Y."/>
            <person name="Nakade K."/>
            <person name="Sato S."/>
            <person name="Yoshida Y."/>
            <person name="Miyazaki K."/>
            <person name="Natsume S."/>
            <person name="Konno N."/>
        </authorList>
    </citation>
    <scope>NUCLEOTIDE SEQUENCE [LARGE SCALE GENOMIC DNA]</scope>
    <source>
        <strain evidence="2 3">NBRC 111202</strain>
    </source>
</reference>
<keyword evidence="1" id="KW-0812">Transmembrane</keyword>
<protein>
    <submittedName>
        <fullName evidence="2">Uncharacterized protein</fullName>
    </submittedName>
</protein>
<gene>
    <name evidence="2" type="ORF">LENED_003625</name>
</gene>
<sequence length="83" mass="9512">MMFSSGKGIGSLIALSIAQLSAMIFLRRFVLTILSTLLYSGAFVKLKHRYQHWSRSLIDLDSIRLSRASRAQREFLELLPRLD</sequence>
<accession>A0A1Q3E4P1</accession>
<proteinExistence type="predicted"/>
<keyword evidence="1" id="KW-1133">Transmembrane helix</keyword>
<dbReference type="AlphaFoldDB" id="A0A1Q3E4P1"/>
<evidence type="ECO:0000313" key="3">
    <source>
        <dbReference type="Proteomes" id="UP000188533"/>
    </source>
</evidence>
<keyword evidence="1" id="KW-0472">Membrane</keyword>
<evidence type="ECO:0000256" key="1">
    <source>
        <dbReference type="SAM" id="Phobius"/>
    </source>
</evidence>